<dbReference type="GO" id="GO:0045814">
    <property type="term" value="P:negative regulation of gene expression, epigenetic"/>
    <property type="evidence" value="ECO:0007669"/>
    <property type="project" value="UniProtKB-ARBA"/>
</dbReference>
<dbReference type="AlphaFoldDB" id="A0ABD1A4U4"/>
<reference evidence="18 19" key="1">
    <citation type="submission" date="2024-04" db="EMBL/GenBank/DDBJ databases">
        <title>Genome assembly C_amara_ONT_v2.</title>
        <authorList>
            <person name="Yant L."/>
            <person name="Moore C."/>
            <person name="Slenker M."/>
        </authorList>
    </citation>
    <scope>NUCLEOTIDE SEQUENCE [LARGE SCALE GENOMIC DNA]</scope>
    <source>
        <tissue evidence="18">Leaf</tissue>
    </source>
</reference>
<keyword evidence="5" id="KW-0156">Chromatin regulator</keyword>
<gene>
    <name evidence="18" type="ORF">V5N11_014819</name>
</gene>
<comment type="cofactor">
    <cofactor evidence="1">
        <name>Fe(2+)</name>
        <dbReference type="ChEBI" id="CHEBI:29033"/>
    </cofactor>
</comment>
<evidence type="ECO:0000256" key="7">
    <source>
        <dbReference type="ARBA" id="ARBA00023002"/>
    </source>
</evidence>
<evidence type="ECO:0000256" key="2">
    <source>
        <dbReference type="ARBA" id="ARBA00004123"/>
    </source>
</evidence>
<comment type="subcellular location">
    <subcellularLocation>
        <location evidence="2">Nucleus</location>
    </subcellularLocation>
</comment>
<evidence type="ECO:0000259" key="16">
    <source>
        <dbReference type="PROSITE" id="PS51183"/>
    </source>
</evidence>
<evidence type="ECO:0000256" key="13">
    <source>
        <dbReference type="ARBA" id="ARBA00050935"/>
    </source>
</evidence>
<dbReference type="PROSITE" id="PS51184">
    <property type="entry name" value="JMJC"/>
    <property type="match status" value="1"/>
</dbReference>
<feature type="domain" description="JmjC" evidence="17">
    <location>
        <begin position="356"/>
        <end position="522"/>
    </location>
</feature>
<accession>A0ABD1A4U4</accession>
<comment type="caution">
    <text evidence="18">The sequence shown here is derived from an EMBL/GenBank/DDBJ whole genome shotgun (WGS) entry which is preliminary data.</text>
</comment>
<evidence type="ECO:0000259" key="17">
    <source>
        <dbReference type="PROSITE" id="PS51184"/>
    </source>
</evidence>
<keyword evidence="4" id="KW-0479">Metal-binding</keyword>
<evidence type="ECO:0000313" key="18">
    <source>
        <dbReference type="EMBL" id="KAL1201858.1"/>
    </source>
</evidence>
<feature type="region of interest" description="Disordered" evidence="15">
    <location>
        <begin position="938"/>
        <end position="959"/>
    </location>
</feature>
<dbReference type="PANTHER" id="PTHR10694">
    <property type="entry name" value="LYSINE-SPECIFIC DEMETHYLASE"/>
    <property type="match status" value="1"/>
</dbReference>
<evidence type="ECO:0000256" key="8">
    <source>
        <dbReference type="ARBA" id="ARBA00023004"/>
    </source>
</evidence>
<dbReference type="InterPro" id="IPR003349">
    <property type="entry name" value="JmjN"/>
</dbReference>
<dbReference type="Gene3D" id="3.30.160.360">
    <property type="match status" value="1"/>
</dbReference>
<sequence>MGTELMRICVKDESEDIPSVPPGFESYATFTLKRVVPGPGDKTNTATESVSVTDQPKMEIESDEAKAARNLRRRPWTNSGGCDDVAANNGNAASQNLDQNCVVKPSLPKGVVRGCDECKDCQKVIARWHPDEARRPDLADAPVFYPSEEEFEDTLSYIAKIRPEAEYYGICRIVPPPSWKPPCPLKEKQVWEGSKFTTRVQRVDKLQNRSSMKKISKLSNQMRKKKRKCMKMGMDSVTNGMSDPCSASTGMSQLETFGFEPGPGFTLKGFKKYADEFKAQYFKKGETSTNNECKVGDSIDYWEPAVEDIEGEYWRIVEKATEEIEVLYGADLETGVFGSGFPKISSSHDASSSDGKYAKSGWNLNNFPRLPGSLLTYEGSDISGVLVPWLYIGMCFSSFCWHVEDHHLYSLNYMHCGAPKLWYGVGGKDAVKLEDAMRKHLPDLFEEQPDLLHKLVTQLSPSKLKTAGVPVHRCVQHAGEFVLTFPRAYHAGFNCGFNCAEAVNVAPVDWLPHGQIAIELYCQQGRKTSISHDKLLLGAAREVVKADWELNLLKKNSIDNLRWKAFSGKDGLLAKTLKARVDMERSRREILCNSSLALKMHSNFDATNERECCICFFDLHLSAAGCRCSPEKYSCLTHVKQLCSCPWVTKYFLFRYDIDELNVLVEAVEGKLSSVYRWARRDLGLALSAHVSGSKMEIDEDEKVLKDLNPQTVALSGKDLQFKVTSRKDLSKGVEKTSKLSNVDLLKKDEETLTPSHCMKPVKEETVYDSFVPKVSACQPSEGGMLSVATAKSASGKKISQSLPNDVILLSDDEHDIPRKRNSVRRDTVSSGKHLELRERPIVLALEVSTKIAAPICQREVDSLPDIRKTISLSTNDQRTMGGDVPSSASPAEVNAKADGLAPDLCNRMGTNSHGSGKATSCKSKNSGGLAILDVVDGTRSNSGTPSCSQNNSPDRFIRQKGPRIAKVVRRINCNVEPLSYGCVLSGKSWCNRRAIFPKGFRSRVKYMNILDPRNMCFYISEILDAGRNSPLFMVYLESNPSEVFVHLSPTRCWEMVRDRVNQEISKQHKAGKSDLPPLQPSGSPDGFEMFGYKSPAIVQAIEALDVNRVCTDYWDSRPYSRPQVQFPANLREANTSVRSSDAGNLQNPPGHRLLSAGTNSILKVLFKKANMEELSSLQQVLSDSNTDLVTELVKDEIQNRR</sequence>
<dbReference type="Pfam" id="PF02375">
    <property type="entry name" value="JmjN"/>
    <property type="match status" value="1"/>
</dbReference>
<dbReference type="InterPro" id="IPR003347">
    <property type="entry name" value="JmjC_dom"/>
</dbReference>
<dbReference type="SMART" id="SM00541">
    <property type="entry name" value="FYRN"/>
    <property type="match status" value="1"/>
</dbReference>
<dbReference type="Pfam" id="PF02373">
    <property type="entry name" value="JmjC"/>
    <property type="match status" value="1"/>
</dbReference>
<dbReference type="SMART" id="SM00542">
    <property type="entry name" value="FYRC"/>
    <property type="match status" value="1"/>
</dbReference>
<keyword evidence="11" id="KW-0539">Nucleus</keyword>
<comment type="similarity">
    <text evidence="3">Belongs to the JARID1 histone demethylase family.</text>
</comment>
<dbReference type="InterPro" id="IPR003888">
    <property type="entry name" value="FYrich_N"/>
</dbReference>
<evidence type="ECO:0000256" key="11">
    <source>
        <dbReference type="ARBA" id="ARBA00023242"/>
    </source>
</evidence>
<dbReference type="GO" id="GO:0005634">
    <property type="term" value="C:nucleus"/>
    <property type="evidence" value="ECO:0007669"/>
    <property type="project" value="UniProtKB-SubCell"/>
</dbReference>
<dbReference type="Gene3D" id="2.60.120.650">
    <property type="entry name" value="Cupin"/>
    <property type="match status" value="1"/>
</dbReference>
<dbReference type="Pfam" id="PF05964">
    <property type="entry name" value="FYRN"/>
    <property type="match status" value="1"/>
</dbReference>
<dbReference type="PROSITE" id="PS51183">
    <property type="entry name" value="JMJN"/>
    <property type="match status" value="1"/>
</dbReference>
<dbReference type="GO" id="GO:0051093">
    <property type="term" value="P:negative regulation of developmental process"/>
    <property type="evidence" value="ECO:0007669"/>
    <property type="project" value="UniProtKB-ARBA"/>
</dbReference>
<keyword evidence="19" id="KW-1185">Reference proteome</keyword>
<dbReference type="Pfam" id="PF02928">
    <property type="entry name" value="zf-C5HC2"/>
    <property type="match status" value="1"/>
</dbReference>
<organism evidence="18 19">
    <name type="scientific">Cardamine amara subsp. amara</name>
    <dbReference type="NCBI Taxonomy" id="228776"/>
    <lineage>
        <taxon>Eukaryota</taxon>
        <taxon>Viridiplantae</taxon>
        <taxon>Streptophyta</taxon>
        <taxon>Embryophyta</taxon>
        <taxon>Tracheophyta</taxon>
        <taxon>Spermatophyta</taxon>
        <taxon>Magnoliopsida</taxon>
        <taxon>eudicotyledons</taxon>
        <taxon>Gunneridae</taxon>
        <taxon>Pentapetalae</taxon>
        <taxon>rosids</taxon>
        <taxon>malvids</taxon>
        <taxon>Brassicales</taxon>
        <taxon>Brassicaceae</taxon>
        <taxon>Cardamineae</taxon>
        <taxon>Cardamine</taxon>
    </lineage>
</organism>
<dbReference type="SUPFAM" id="SSF51197">
    <property type="entry name" value="Clavaminate synthase-like"/>
    <property type="match status" value="1"/>
</dbReference>
<dbReference type="GO" id="GO:0048731">
    <property type="term" value="P:system development"/>
    <property type="evidence" value="ECO:0007669"/>
    <property type="project" value="UniProtKB-ARBA"/>
</dbReference>
<dbReference type="SMART" id="SM00558">
    <property type="entry name" value="JmjC"/>
    <property type="match status" value="1"/>
</dbReference>
<dbReference type="EMBL" id="JBANAX010000583">
    <property type="protein sequence ID" value="KAL1201858.1"/>
    <property type="molecule type" value="Genomic_DNA"/>
</dbReference>
<feature type="domain" description="JmjN" evidence="16">
    <location>
        <begin position="141"/>
        <end position="182"/>
    </location>
</feature>
<evidence type="ECO:0000256" key="12">
    <source>
        <dbReference type="ARBA" id="ARBA00050619"/>
    </source>
</evidence>
<dbReference type="InterPro" id="IPR004198">
    <property type="entry name" value="Znf_C5HC2"/>
</dbReference>
<evidence type="ECO:0000256" key="4">
    <source>
        <dbReference type="ARBA" id="ARBA00022723"/>
    </source>
</evidence>
<dbReference type="FunFam" id="3.30.160.360:FF:000005">
    <property type="entry name" value="Putative lysine-specific demethylase JMJ16"/>
    <property type="match status" value="1"/>
</dbReference>
<proteinExistence type="inferred from homology"/>
<dbReference type="Pfam" id="PF05965">
    <property type="entry name" value="FYRC"/>
    <property type="match status" value="1"/>
</dbReference>
<comment type="catalytic activity">
    <reaction evidence="13">
        <text>N(6)-methyl-L-lysyl(4)-[histone H3] + 2-oxoglutarate + O2 = L-lysyl(4)-[histone H3] + formaldehyde + succinate + CO2</text>
        <dbReference type="Rhea" id="RHEA:60220"/>
        <dbReference type="Rhea" id="RHEA-COMP:15543"/>
        <dbReference type="Rhea" id="RHEA-COMP:15547"/>
        <dbReference type="ChEBI" id="CHEBI:15379"/>
        <dbReference type="ChEBI" id="CHEBI:16526"/>
        <dbReference type="ChEBI" id="CHEBI:16810"/>
        <dbReference type="ChEBI" id="CHEBI:16842"/>
        <dbReference type="ChEBI" id="CHEBI:29969"/>
        <dbReference type="ChEBI" id="CHEBI:30031"/>
        <dbReference type="ChEBI" id="CHEBI:61929"/>
    </reaction>
    <physiologicalReaction direction="left-to-right" evidence="13">
        <dbReference type="Rhea" id="RHEA:60221"/>
    </physiologicalReaction>
</comment>
<dbReference type="InterPro" id="IPR003889">
    <property type="entry name" value="FYrich_C"/>
</dbReference>
<name>A0ABD1A4U4_CARAN</name>
<keyword evidence="10" id="KW-0804">Transcription</keyword>
<evidence type="ECO:0000256" key="10">
    <source>
        <dbReference type="ARBA" id="ARBA00023163"/>
    </source>
</evidence>
<comment type="catalytic activity">
    <reaction evidence="14">
        <text>N(6),N(6),N(6)-trimethyl-L-lysyl(4)-[histone H3] + 2-oxoglutarate + O2 = N(6),N(6)-dimethyl-L-lysyl(4)-[histone H3] + formaldehyde + succinate + CO2</text>
        <dbReference type="Rhea" id="RHEA:60212"/>
        <dbReference type="Rhea" id="RHEA-COMP:15537"/>
        <dbReference type="Rhea" id="RHEA-COMP:15540"/>
        <dbReference type="ChEBI" id="CHEBI:15379"/>
        <dbReference type="ChEBI" id="CHEBI:16526"/>
        <dbReference type="ChEBI" id="CHEBI:16810"/>
        <dbReference type="ChEBI" id="CHEBI:16842"/>
        <dbReference type="ChEBI" id="CHEBI:30031"/>
        <dbReference type="ChEBI" id="CHEBI:61961"/>
        <dbReference type="ChEBI" id="CHEBI:61976"/>
    </reaction>
    <physiologicalReaction direction="left-to-right" evidence="14">
        <dbReference type="Rhea" id="RHEA:60213"/>
    </physiologicalReaction>
</comment>
<dbReference type="SMART" id="SM00545">
    <property type="entry name" value="JmjN"/>
    <property type="match status" value="1"/>
</dbReference>
<evidence type="ECO:0000256" key="5">
    <source>
        <dbReference type="ARBA" id="ARBA00022853"/>
    </source>
</evidence>
<dbReference type="GO" id="GO:0032453">
    <property type="term" value="F:histone H3K4 demethylase activity"/>
    <property type="evidence" value="ECO:0007669"/>
    <property type="project" value="UniProtKB-ARBA"/>
</dbReference>
<comment type="catalytic activity">
    <reaction evidence="12">
        <text>N(6),N(6)-dimethyl-L-lysyl(4)-[histone H3] + 2-oxoglutarate + O2 = N(6)-methyl-L-lysyl(4)-[histone H3] + formaldehyde + succinate + CO2</text>
        <dbReference type="Rhea" id="RHEA:60216"/>
        <dbReference type="Rhea" id="RHEA-COMP:15540"/>
        <dbReference type="Rhea" id="RHEA-COMP:15543"/>
        <dbReference type="ChEBI" id="CHEBI:15379"/>
        <dbReference type="ChEBI" id="CHEBI:16526"/>
        <dbReference type="ChEBI" id="CHEBI:16810"/>
        <dbReference type="ChEBI" id="CHEBI:16842"/>
        <dbReference type="ChEBI" id="CHEBI:30031"/>
        <dbReference type="ChEBI" id="CHEBI:61929"/>
        <dbReference type="ChEBI" id="CHEBI:61976"/>
    </reaction>
    <physiologicalReaction direction="left-to-right" evidence="12">
        <dbReference type="Rhea" id="RHEA:60217"/>
    </physiologicalReaction>
</comment>
<dbReference type="PROSITE" id="PS51543">
    <property type="entry name" value="FYRC"/>
    <property type="match status" value="1"/>
</dbReference>
<evidence type="ECO:0000256" key="15">
    <source>
        <dbReference type="SAM" id="MobiDB-lite"/>
    </source>
</evidence>
<evidence type="ECO:0000256" key="3">
    <source>
        <dbReference type="ARBA" id="ARBA00006801"/>
    </source>
</evidence>
<dbReference type="PROSITE" id="PS51542">
    <property type="entry name" value="FYRN"/>
    <property type="match status" value="1"/>
</dbReference>
<evidence type="ECO:0000256" key="1">
    <source>
        <dbReference type="ARBA" id="ARBA00001954"/>
    </source>
</evidence>
<dbReference type="GO" id="GO:0048589">
    <property type="term" value="P:developmental growth"/>
    <property type="evidence" value="ECO:0007669"/>
    <property type="project" value="UniProtKB-ARBA"/>
</dbReference>
<protein>
    <submittedName>
        <fullName evidence="18">Lysine-specific demethylase JMJ16</fullName>
    </submittedName>
</protein>
<feature type="compositionally biased region" description="Polar residues" evidence="15">
    <location>
        <begin position="939"/>
        <end position="954"/>
    </location>
</feature>
<dbReference type="GO" id="GO:0006355">
    <property type="term" value="P:regulation of DNA-templated transcription"/>
    <property type="evidence" value="ECO:0007669"/>
    <property type="project" value="UniProtKB-ARBA"/>
</dbReference>
<dbReference type="GO" id="GO:0046872">
    <property type="term" value="F:metal ion binding"/>
    <property type="evidence" value="ECO:0007669"/>
    <property type="project" value="UniProtKB-KW"/>
</dbReference>
<keyword evidence="7" id="KW-0560">Oxidoreductase</keyword>
<keyword evidence="8" id="KW-0408">Iron</keyword>
<evidence type="ECO:0000313" key="19">
    <source>
        <dbReference type="Proteomes" id="UP001558713"/>
    </source>
</evidence>
<dbReference type="Proteomes" id="UP001558713">
    <property type="component" value="Unassembled WGS sequence"/>
</dbReference>
<dbReference type="PANTHER" id="PTHR10694:SF113">
    <property type="entry name" value="PROTEIN JUMONJI"/>
    <property type="match status" value="1"/>
</dbReference>
<evidence type="ECO:0000256" key="9">
    <source>
        <dbReference type="ARBA" id="ARBA00023015"/>
    </source>
</evidence>
<keyword evidence="9" id="KW-0805">Transcription regulation</keyword>
<evidence type="ECO:0000256" key="6">
    <source>
        <dbReference type="ARBA" id="ARBA00022964"/>
    </source>
</evidence>
<evidence type="ECO:0000256" key="14">
    <source>
        <dbReference type="ARBA" id="ARBA00051640"/>
    </source>
</evidence>
<dbReference type="GO" id="GO:0051213">
    <property type="term" value="F:dioxygenase activity"/>
    <property type="evidence" value="ECO:0007669"/>
    <property type="project" value="UniProtKB-KW"/>
</dbReference>
<keyword evidence="6" id="KW-0223">Dioxygenase</keyword>